<reference evidence="2" key="1">
    <citation type="journal article" date="2008" name="Genome Res.">
        <title>The genome of Pelotomaculum thermopropionicum reveals niche-associated evolution in anaerobic microbiota.</title>
        <authorList>
            <person name="Kosaka T."/>
            <person name="Kato S."/>
            <person name="Shimoyama T."/>
            <person name="Ishii S."/>
            <person name="Abe T."/>
            <person name="Watanabe K."/>
        </authorList>
    </citation>
    <scope>NUCLEOTIDE SEQUENCE [LARGE SCALE GENOMIC DNA]</scope>
    <source>
        <strain evidence="2">DSM 13744 / JCM 10971 / SI</strain>
    </source>
</reference>
<accession>A5D628</accession>
<dbReference type="AlphaFoldDB" id="A5D628"/>
<organism evidence="1 2">
    <name type="scientific">Pelotomaculum thermopropionicum (strain DSM 13744 / JCM 10971 / SI)</name>
    <dbReference type="NCBI Taxonomy" id="370438"/>
    <lineage>
        <taxon>Bacteria</taxon>
        <taxon>Bacillati</taxon>
        <taxon>Bacillota</taxon>
        <taxon>Clostridia</taxon>
        <taxon>Eubacteriales</taxon>
        <taxon>Desulfotomaculaceae</taxon>
        <taxon>Pelotomaculum</taxon>
    </lineage>
</organism>
<keyword evidence="2" id="KW-1185">Reference proteome</keyword>
<dbReference type="Proteomes" id="UP000006556">
    <property type="component" value="Chromosome"/>
</dbReference>
<name>A5D628_PELTS</name>
<dbReference type="EMBL" id="AP009389">
    <property type="protein sequence ID" value="BAF58289.1"/>
    <property type="molecule type" value="Genomic_DNA"/>
</dbReference>
<evidence type="ECO:0000313" key="1">
    <source>
        <dbReference type="EMBL" id="BAF58289.1"/>
    </source>
</evidence>
<dbReference type="HOGENOM" id="CLU_3314207_0_0_9"/>
<evidence type="ECO:0000313" key="2">
    <source>
        <dbReference type="Proteomes" id="UP000006556"/>
    </source>
</evidence>
<protein>
    <submittedName>
        <fullName evidence="1">Uncharacterized protein</fullName>
    </submittedName>
</protein>
<proteinExistence type="predicted"/>
<dbReference type="KEGG" id="pth:PTH_0109"/>
<sequence length="39" mass="4682">MVKAISLFTPFLALRWLLQKLFDRTLPMSYRQVPFLVKI</sequence>
<gene>
    <name evidence="1" type="ordered locus">PTH_0109</name>
</gene>